<organism evidence="8 9">
    <name type="scientific">Linum tenue</name>
    <dbReference type="NCBI Taxonomy" id="586396"/>
    <lineage>
        <taxon>Eukaryota</taxon>
        <taxon>Viridiplantae</taxon>
        <taxon>Streptophyta</taxon>
        <taxon>Embryophyta</taxon>
        <taxon>Tracheophyta</taxon>
        <taxon>Spermatophyta</taxon>
        <taxon>Magnoliopsida</taxon>
        <taxon>eudicotyledons</taxon>
        <taxon>Gunneridae</taxon>
        <taxon>Pentapetalae</taxon>
        <taxon>rosids</taxon>
        <taxon>fabids</taxon>
        <taxon>Malpighiales</taxon>
        <taxon>Linaceae</taxon>
        <taxon>Linum</taxon>
    </lineage>
</organism>
<dbReference type="Gene3D" id="1.20.5.2950">
    <property type="match status" value="1"/>
</dbReference>
<keyword evidence="7" id="KW-0175">Coiled coil</keyword>
<dbReference type="FunFam" id="1.20.5.2950:FF:000001">
    <property type="entry name" value="V-type proton ATPase subunit G"/>
    <property type="match status" value="1"/>
</dbReference>
<dbReference type="GO" id="GO:0046961">
    <property type="term" value="F:proton-transporting ATPase activity, rotational mechanism"/>
    <property type="evidence" value="ECO:0007669"/>
    <property type="project" value="InterPro"/>
</dbReference>
<evidence type="ECO:0000313" key="8">
    <source>
        <dbReference type="EMBL" id="CAI0396580.1"/>
    </source>
</evidence>
<proteinExistence type="inferred from homology"/>
<evidence type="ECO:0000256" key="6">
    <source>
        <dbReference type="RuleBase" id="RU364019"/>
    </source>
</evidence>
<gene>
    <name evidence="8" type="ORF">LITE_LOCUS9190</name>
</gene>
<dbReference type="GO" id="GO:0016887">
    <property type="term" value="F:ATP hydrolysis activity"/>
    <property type="evidence" value="ECO:0007669"/>
    <property type="project" value="TreeGrafter"/>
</dbReference>
<dbReference type="Pfam" id="PF03179">
    <property type="entry name" value="V-ATPase_G"/>
    <property type="match status" value="1"/>
</dbReference>
<keyword evidence="5 6" id="KW-0406">Ion transport</keyword>
<keyword evidence="9" id="KW-1185">Reference proteome</keyword>
<dbReference type="EMBL" id="CAMGYJ010000003">
    <property type="protein sequence ID" value="CAI0396580.1"/>
    <property type="molecule type" value="Genomic_DNA"/>
</dbReference>
<evidence type="ECO:0000256" key="5">
    <source>
        <dbReference type="ARBA" id="ARBA00023065"/>
    </source>
</evidence>
<evidence type="ECO:0000256" key="3">
    <source>
        <dbReference type="ARBA" id="ARBA00022448"/>
    </source>
</evidence>
<dbReference type="NCBIfam" id="TIGR01147">
    <property type="entry name" value="V_ATP_synt_G"/>
    <property type="match status" value="1"/>
</dbReference>
<comment type="similarity">
    <text evidence="2 6">Belongs to the V-ATPase G subunit family.</text>
</comment>
<dbReference type="GO" id="GO:0000221">
    <property type="term" value="C:vacuolar proton-transporting V-type ATPase, V1 domain"/>
    <property type="evidence" value="ECO:0007669"/>
    <property type="project" value="TreeGrafter"/>
</dbReference>
<protein>
    <recommendedName>
        <fullName evidence="6">V-type proton ATPase subunit G</fullName>
    </recommendedName>
</protein>
<evidence type="ECO:0000256" key="1">
    <source>
        <dbReference type="ARBA" id="ARBA00003847"/>
    </source>
</evidence>
<dbReference type="PANTHER" id="PTHR12713:SF27">
    <property type="entry name" value="V-TYPE PROTON ATPASE SUBUNIT G3"/>
    <property type="match status" value="1"/>
</dbReference>
<comment type="function">
    <text evidence="6">Subunit of the V1 complex of vacuolar(H+)-ATPase (V-ATPase), a multisubunit enzyme composed of a peripheral complex (V1) that hydrolyzes ATP and a membrane integral complex (V0) that translocates protons. V-ATPase is responsible for acidifying and maintaining the pH of intracellular compartments and in some cell types, is targeted to the plasma membrane, where it is responsible for acidifying the extracellular environment.</text>
</comment>
<accession>A0AAV0IG73</accession>
<dbReference type="PANTHER" id="PTHR12713">
    <property type="entry name" value="VACUOLAR ATP SYNTHASE SUBUNIT G"/>
    <property type="match status" value="1"/>
</dbReference>
<dbReference type="Proteomes" id="UP001154282">
    <property type="component" value="Unassembled WGS sequence"/>
</dbReference>
<evidence type="ECO:0000256" key="7">
    <source>
        <dbReference type="SAM" id="Coils"/>
    </source>
</evidence>
<keyword evidence="3 6" id="KW-0813">Transport</keyword>
<dbReference type="AlphaFoldDB" id="A0AAV0IG73"/>
<feature type="coiled-coil region" evidence="7">
    <location>
        <begin position="25"/>
        <end position="52"/>
    </location>
</feature>
<keyword evidence="4 6" id="KW-0375">Hydrogen ion transport</keyword>
<comment type="function">
    <text evidence="1">Catalytic subunit of the peripheral V1 complex of vacuolar ATPase (V-ATPase). V-ATPase is responsible for acidifying a variety of intracellular compartments in eukaryotic cells.</text>
</comment>
<name>A0AAV0IG73_9ROSI</name>
<comment type="caution">
    <text evidence="8">The sequence shown here is derived from an EMBL/GenBank/DDBJ whole genome shotgun (WGS) entry which is preliminary data.</text>
</comment>
<evidence type="ECO:0000256" key="2">
    <source>
        <dbReference type="ARBA" id="ARBA00010066"/>
    </source>
</evidence>
<comment type="subunit">
    <text evidence="6">V-ATPase is a heteromultimeric enzyme made up of two complexes: the ATP-hydrolytic V1 complex and the proton translocation V0 complex.</text>
</comment>
<sequence>MDPMRSQGGIQMLLSAEQEAQQIVAAARNLKLSRLKQAKDEAEKEATRYRSQLQADFQKKVSEGNSAATAKQLEQETVKKIEKLKQSSSKVQSELVDMLVKFVTTVKN</sequence>
<dbReference type="InterPro" id="IPR005124">
    <property type="entry name" value="V-ATPase_G"/>
</dbReference>
<evidence type="ECO:0000313" key="9">
    <source>
        <dbReference type="Proteomes" id="UP001154282"/>
    </source>
</evidence>
<reference evidence="8" key="1">
    <citation type="submission" date="2022-08" db="EMBL/GenBank/DDBJ databases">
        <authorList>
            <person name="Gutierrez-Valencia J."/>
        </authorList>
    </citation>
    <scope>NUCLEOTIDE SEQUENCE</scope>
</reference>
<evidence type="ECO:0000256" key="4">
    <source>
        <dbReference type="ARBA" id="ARBA00022781"/>
    </source>
</evidence>